<name>A0A1Y2HIL8_9FUNG</name>
<keyword evidence="9" id="KW-0443">Lipid metabolism</keyword>
<dbReference type="AlphaFoldDB" id="A0A1Y2HIL8"/>
<dbReference type="Pfam" id="PF03061">
    <property type="entry name" value="4HBT"/>
    <property type="match status" value="1"/>
</dbReference>
<sequence length="171" mass="18042">MSAVRHLVTKAQALGNCLAIVQKCIDKRGYDSLILSGLHISDADPAGKVQCSMVVEDRHLNVNGTLHGGVSATLVDVVGSLAVGAMGYHGTGVSADIQVSYLAAPKVGDKLHMSAVADKVGKTLAFTRVEIFGADNKLAVRGSHTKYVRGMKHMLDGERAQHHGHGHGQKK</sequence>
<dbReference type="OrthoDB" id="46529at2759"/>
<evidence type="ECO:0000256" key="5">
    <source>
        <dbReference type="ARBA" id="ARBA00008324"/>
    </source>
</evidence>
<dbReference type="InterPro" id="IPR003736">
    <property type="entry name" value="PAAI_dom"/>
</dbReference>
<organism evidence="20 21">
    <name type="scientific">Catenaria anguillulae PL171</name>
    <dbReference type="NCBI Taxonomy" id="765915"/>
    <lineage>
        <taxon>Eukaryota</taxon>
        <taxon>Fungi</taxon>
        <taxon>Fungi incertae sedis</taxon>
        <taxon>Blastocladiomycota</taxon>
        <taxon>Blastocladiomycetes</taxon>
        <taxon>Blastocladiales</taxon>
        <taxon>Catenariaceae</taxon>
        <taxon>Catenaria</taxon>
    </lineage>
</organism>
<dbReference type="PANTHER" id="PTHR21660:SF1">
    <property type="entry name" value="ACYL-COENZYME A THIOESTERASE 13"/>
    <property type="match status" value="1"/>
</dbReference>
<dbReference type="GO" id="GO:0005829">
    <property type="term" value="C:cytosol"/>
    <property type="evidence" value="ECO:0007669"/>
    <property type="project" value="UniProtKB-SubCell"/>
</dbReference>
<evidence type="ECO:0000256" key="16">
    <source>
        <dbReference type="ARBA" id="ARBA00067273"/>
    </source>
</evidence>
<evidence type="ECO:0000256" key="14">
    <source>
        <dbReference type="ARBA" id="ARBA00058205"/>
    </source>
</evidence>
<evidence type="ECO:0000256" key="7">
    <source>
        <dbReference type="ARBA" id="ARBA00022801"/>
    </source>
</evidence>
<comment type="subunit">
    <text evidence="15">Homotetramer. Interacts with PCTP.</text>
</comment>
<evidence type="ECO:0000256" key="17">
    <source>
        <dbReference type="ARBA" id="ARBA00081533"/>
    </source>
</evidence>
<proteinExistence type="inferred from homology"/>
<keyword evidence="12" id="KW-0539">Nucleus</keyword>
<evidence type="ECO:0000256" key="2">
    <source>
        <dbReference type="ARBA" id="ARBA00004173"/>
    </source>
</evidence>
<comment type="function">
    <text evidence="14">Catalyzes the hydrolysis of acyl-CoAs into free fatty acids and coenzyme A (CoASH), regulating their respective intracellular levels. Has acyl-CoA thioesterase activity towards medium (C12) and long-chain (C18) fatty acyl-CoA substrates. Can also hydrolyze 3-hydroxyphenylacetyl-CoA and 3,4-dihydroxyphenylacetyl-CoA (in vitro). May play a role in controlling adaptive thermogenesis.</text>
</comment>
<evidence type="ECO:0000313" key="20">
    <source>
        <dbReference type="EMBL" id="ORZ34405.1"/>
    </source>
</evidence>
<dbReference type="STRING" id="765915.A0A1Y2HIL8"/>
<evidence type="ECO:0000256" key="3">
    <source>
        <dbReference type="ARBA" id="ARBA00004186"/>
    </source>
</evidence>
<comment type="similarity">
    <text evidence="5">Belongs to the thioesterase PaaI family.</text>
</comment>
<keyword evidence="11" id="KW-0206">Cytoskeleton</keyword>
<dbReference type="PANTHER" id="PTHR21660">
    <property type="entry name" value="THIOESTERASE SUPERFAMILY MEMBER-RELATED"/>
    <property type="match status" value="1"/>
</dbReference>
<evidence type="ECO:0000256" key="10">
    <source>
        <dbReference type="ARBA" id="ARBA00023128"/>
    </source>
</evidence>
<dbReference type="GO" id="GO:0006629">
    <property type="term" value="P:lipid metabolic process"/>
    <property type="evidence" value="ECO:0007669"/>
    <property type="project" value="UniProtKB-KW"/>
</dbReference>
<keyword evidence="10" id="KW-0496">Mitochondrion</keyword>
<dbReference type="FunFam" id="3.10.129.10:FF:000021">
    <property type="entry name" value="Acyl-coenzyme A thioesterase 13"/>
    <property type="match status" value="1"/>
</dbReference>
<keyword evidence="21" id="KW-1185">Reference proteome</keyword>
<dbReference type="GO" id="GO:0005819">
    <property type="term" value="C:spindle"/>
    <property type="evidence" value="ECO:0007669"/>
    <property type="project" value="UniProtKB-SubCell"/>
</dbReference>
<evidence type="ECO:0000256" key="9">
    <source>
        <dbReference type="ARBA" id="ARBA00023098"/>
    </source>
</evidence>
<evidence type="ECO:0000256" key="13">
    <source>
        <dbReference type="ARBA" id="ARBA00052976"/>
    </source>
</evidence>
<accession>A0A1Y2HIL8</accession>
<dbReference type="GO" id="GO:0005634">
    <property type="term" value="C:nucleus"/>
    <property type="evidence" value="ECO:0007669"/>
    <property type="project" value="UniProtKB-SubCell"/>
</dbReference>
<dbReference type="EMBL" id="MCFL01000028">
    <property type="protein sequence ID" value="ORZ34405.1"/>
    <property type="molecule type" value="Genomic_DNA"/>
</dbReference>
<evidence type="ECO:0000256" key="4">
    <source>
        <dbReference type="ARBA" id="ARBA00004514"/>
    </source>
</evidence>
<dbReference type="GO" id="GO:0005739">
    <property type="term" value="C:mitochondrion"/>
    <property type="evidence" value="ECO:0007669"/>
    <property type="project" value="UniProtKB-SubCell"/>
</dbReference>
<dbReference type="SUPFAM" id="SSF54637">
    <property type="entry name" value="Thioesterase/thiol ester dehydrase-isomerase"/>
    <property type="match status" value="1"/>
</dbReference>
<evidence type="ECO:0000256" key="8">
    <source>
        <dbReference type="ARBA" id="ARBA00022990"/>
    </source>
</evidence>
<dbReference type="InterPro" id="IPR039298">
    <property type="entry name" value="ACOT13"/>
</dbReference>
<comment type="catalytic activity">
    <reaction evidence="13">
        <text>a fatty acyl-CoA + H2O = a fatty acid + CoA + H(+)</text>
        <dbReference type="Rhea" id="RHEA:16781"/>
        <dbReference type="ChEBI" id="CHEBI:15377"/>
        <dbReference type="ChEBI" id="CHEBI:15378"/>
        <dbReference type="ChEBI" id="CHEBI:28868"/>
        <dbReference type="ChEBI" id="CHEBI:57287"/>
        <dbReference type="ChEBI" id="CHEBI:77636"/>
    </reaction>
    <physiologicalReaction direction="left-to-right" evidence="13">
        <dbReference type="Rhea" id="RHEA:16782"/>
    </physiologicalReaction>
</comment>
<evidence type="ECO:0000256" key="1">
    <source>
        <dbReference type="ARBA" id="ARBA00004123"/>
    </source>
</evidence>
<dbReference type="GO" id="GO:0047617">
    <property type="term" value="F:fatty acyl-CoA hydrolase activity"/>
    <property type="evidence" value="ECO:0007669"/>
    <property type="project" value="InterPro"/>
</dbReference>
<evidence type="ECO:0000259" key="19">
    <source>
        <dbReference type="Pfam" id="PF03061"/>
    </source>
</evidence>
<evidence type="ECO:0000256" key="15">
    <source>
        <dbReference type="ARBA" id="ARBA00064709"/>
    </source>
</evidence>
<evidence type="ECO:0000256" key="11">
    <source>
        <dbReference type="ARBA" id="ARBA00023212"/>
    </source>
</evidence>
<evidence type="ECO:0000313" key="21">
    <source>
        <dbReference type="Proteomes" id="UP000193411"/>
    </source>
</evidence>
<dbReference type="NCBIfam" id="TIGR00369">
    <property type="entry name" value="unchar_dom_1"/>
    <property type="match status" value="1"/>
</dbReference>
<keyword evidence="8" id="KW-0007">Acetylation</keyword>
<evidence type="ECO:0000256" key="6">
    <source>
        <dbReference type="ARBA" id="ARBA00022490"/>
    </source>
</evidence>
<keyword evidence="7" id="KW-0378">Hydrolase</keyword>
<dbReference type="InterPro" id="IPR006683">
    <property type="entry name" value="Thioestr_dom"/>
</dbReference>
<comment type="subcellular location">
    <subcellularLocation>
        <location evidence="3">Cytoplasm</location>
        <location evidence="3">Cytoskeleton</location>
        <location evidence="3">Spindle</location>
    </subcellularLocation>
    <subcellularLocation>
        <location evidence="4">Cytoplasm</location>
        <location evidence="4">Cytosol</location>
    </subcellularLocation>
    <subcellularLocation>
        <location evidence="2">Mitochondrion</location>
    </subcellularLocation>
    <subcellularLocation>
        <location evidence="1">Nucleus</location>
    </subcellularLocation>
</comment>
<dbReference type="Proteomes" id="UP000193411">
    <property type="component" value="Unassembled WGS sequence"/>
</dbReference>
<reference evidence="20 21" key="1">
    <citation type="submission" date="2016-07" db="EMBL/GenBank/DDBJ databases">
        <title>Pervasive Adenine N6-methylation of Active Genes in Fungi.</title>
        <authorList>
            <consortium name="DOE Joint Genome Institute"/>
            <person name="Mondo S.J."/>
            <person name="Dannebaum R.O."/>
            <person name="Kuo R.C."/>
            <person name="Labutti K."/>
            <person name="Haridas S."/>
            <person name="Kuo A."/>
            <person name="Salamov A."/>
            <person name="Ahrendt S.R."/>
            <person name="Lipzen A."/>
            <person name="Sullivan W."/>
            <person name="Andreopoulos W.B."/>
            <person name="Clum A."/>
            <person name="Lindquist E."/>
            <person name="Daum C."/>
            <person name="Ramamoorthy G.K."/>
            <person name="Gryganskyi A."/>
            <person name="Culley D."/>
            <person name="Magnuson J.K."/>
            <person name="James T.Y."/>
            <person name="O'Malley M.A."/>
            <person name="Stajich J.E."/>
            <person name="Spatafora J.W."/>
            <person name="Visel A."/>
            <person name="Grigoriev I.V."/>
        </authorList>
    </citation>
    <scope>NUCLEOTIDE SEQUENCE [LARGE SCALE GENOMIC DNA]</scope>
    <source>
        <strain evidence="20 21">PL171</strain>
    </source>
</reference>
<dbReference type="Gene3D" id="3.10.129.10">
    <property type="entry name" value="Hotdog Thioesterase"/>
    <property type="match status" value="1"/>
</dbReference>
<gene>
    <name evidence="20" type="ORF">BCR44DRAFT_125752</name>
</gene>
<comment type="caution">
    <text evidence="20">The sequence shown here is derived from an EMBL/GenBank/DDBJ whole genome shotgun (WGS) entry which is preliminary data.</text>
</comment>
<evidence type="ECO:0000256" key="18">
    <source>
        <dbReference type="ARBA" id="ARBA00083956"/>
    </source>
</evidence>
<keyword evidence="6" id="KW-0963">Cytoplasm</keyword>
<protein>
    <recommendedName>
        <fullName evidence="16">Acyl-coenzyme A thioesterase 13</fullName>
    </recommendedName>
    <alternativeName>
        <fullName evidence="17">Hotdog-fold thioesterase superfamily member 2</fullName>
    </alternativeName>
    <alternativeName>
        <fullName evidence="18">Thioesterase superfamily member 2</fullName>
    </alternativeName>
</protein>
<feature type="domain" description="Thioesterase" evidence="19">
    <location>
        <begin position="63"/>
        <end position="138"/>
    </location>
</feature>
<dbReference type="InterPro" id="IPR029069">
    <property type="entry name" value="HotDog_dom_sf"/>
</dbReference>
<dbReference type="CDD" id="cd03443">
    <property type="entry name" value="PaaI_thioesterase"/>
    <property type="match status" value="1"/>
</dbReference>
<evidence type="ECO:0000256" key="12">
    <source>
        <dbReference type="ARBA" id="ARBA00023242"/>
    </source>
</evidence>